<name>A0A0P0DCE4_9FLAO</name>
<sequence>MTIQNKRTLASILFVLISFVCMHAQSGNEPPVPLPPGPPPPGAPIDGGVLFLACAALIYGAKKMIKK</sequence>
<feature type="signal peptide" evidence="2">
    <location>
        <begin position="1"/>
        <end position="24"/>
    </location>
</feature>
<feature type="transmembrane region" description="Helical" evidence="1">
    <location>
        <begin position="42"/>
        <end position="61"/>
    </location>
</feature>
<evidence type="ECO:0000313" key="4">
    <source>
        <dbReference type="Proteomes" id="UP000057981"/>
    </source>
</evidence>
<dbReference type="AlphaFoldDB" id="A0A0P0DCE4"/>
<evidence type="ECO:0000256" key="2">
    <source>
        <dbReference type="SAM" id="SignalP"/>
    </source>
</evidence>
<keyword evidence="4" id="KW-1185">Reference proteome</keyword>
<evidence type="ECO:0000313" key="3">
    <source>
        <dbReference type="EMBL" id="ALJ05651.1"/>
    </source>
</evidence>
<keyword evidence="1" id="KW-0472">Membrane</keyword>
<organism evidence="3 4">
    <name type="scientific">Pseudalgibacter alginicilyticus</name>
    <dbReference type="NCBI Taxonomy" id="1736674"/>
    <lineage>
        <taxon>Bacteria</taxon>
        <taxon>Pseudomonadati</taxon>
        <taxon>Bacteroidota</taxon>
        <taxon>Flavobacteriia</taxon>
        <taxon>Flavobacteriales</taxon>
        <taxon>Flavobacteriaceae</taxon>
        <taxon>Pseudalgibacter</taxon>
    </lineage>
</organism>
<dbReference type="KEGG" id="ahz:APS56_11160"/>
<dbReference type="RefSeq" id="WP_054728118.1">
    <property type="nucleotide sequence ID" value="NZ_CP012898.1"/>
</dbReference>
<keyword evidence="2" id="KW-0732">Signal</keyword>
<accession>A0A0P0DCE4</accession>
<dbReference type="Proteomes" id="UP000057981">
    <property type="component" value="Chromosome"/>
</dbReference>
<dbReference type="EMBL" id="CP012898">
    <property type="protein sequence ID" value="ALJ05651.1"/>
    <property type="molecule type" value="Genomic_DNA"/>
</dbReference>
<evidence type="ECO:0008006" key="5">
    <source>
        <dbReference type="Google" id="ProtNLM"/>
    </source>
</evidence>
<keyword evidence="1" id="KW-0812">Transmembrane</keyword>
<dbReference type="NCBIfam" id="NF046080">
    <property type="entry name" value="PID_CTERM"/>
    <property type="match status" value="1"/>
</dbReference>
<keyword evidence="1" id="KW-1133">Transmembrane helix</keyword>
<proteinExistence type="predicted"/>
<gene>
    <name evidence="3" type="ORF">APS56_11160</name>
</gene>
<protein>
    <recommendedName>
        <fullName evidence="5">Signal peptidase</fullName>
    </recommendedName>
</protein>
<dbReference type="InterPro" id="IPR058207">
    <property type="entry name" value="PID_CTERM"/>
</dbReference>
<evidence type="ECO:0000256" key="1">
    <source>
        <dbReference type="SAM" id="Phobius"/>
    </source>
</evidence>
<feature type="chain" id="PRO_5006043591" description="Signal peptidase" evidence="2">
    <location>
        <begin position="25"/>
        <end position="67"/>
    </location>
</feature>
<reference evidence="3 4" key="1">
    <citation type="submission" date="2015-10" db="EMBL/GenBank/DDBJ databases">
        <authorList>
            <person name="Gilbert D.G."/>
        </authorList>
    </citation>
    <scope>NUCLEOTIDE SEQUENCE [LARGE SCALE GENOMIC DNA]</scope>
    <source>
        <strain evidence="4">HZ-22</strain>
    </source>
</reference>